<dbReference type="PROSITE" id="PS51779">
    <property type="entry name" value="POTRA"/>
    <property type="match status" value="1"/>
</dbReference>
<organism evidence="10 11">
    <name type="scientific">Nesterenkonia natronophila</name>
    <dbReference type="NCBI Taxonomy" id="2174932"/>
    <lineage>
        <taxon>Bacteria</taxon>
        <taxon>Bacillati</taxon>
        <taxon>Actinomycetota</taxon>
        <taxon>Actinomycetes</taxon>
        <taxon>Micrococcales</taxon>
        <taxon>Micrococcaceae</taxon>
        <taxon>Nesterenkonia</taxon>
    </lineage>
</organism>
<dbReference type="InterPro" id="IPR013685">
    <property type="entry name" value="POTRA_FtsQ_type"/>
</dbReference>
<dbReference type="InterPro" id="IPR034746">
    <property type="entry name" value="POTRA"/>
</dbReference>
<dbReference type="GO" id="GO:0051301">
    <property type="term" value="P:cell division"/>
    <property type="evidence" value="ECO:0007669"/>
    <property type="project" value="UniProtKB-KW"/>
</dbReference>
<evidence type="ECO:0000313" key="11">
    <source>
        <dbReference type="Proteomes" id="UP000266615"/>
    </source>
</evidence>
<reference evidence="10 11" key="1">
    <citation type="submission" date="2018-09" db="EMBL/GenBank/DDBJ databases">
        <title>Nesterenkonia natronophila sp. nov., an alkaliphilic actinobacteriume isolated from a soda lake, and emended description of the genus Nesterenkonia.</title>
        <authorList>
            <person name="Menes R.J."/>
            <person name="Iriarte A."/>
        </authorList>
    </citation>
    <scope>NUCLEOTIDE SEQUENCE [LARGE SCALE GENOMIC DNA]</scope>
    <source>
        <strain evidence="10 11">M8</strain>
    </source>
</reference>
<evidence type="ECO:0000256" key="3">
    <source>
        <dbReference type="ARBA" id="ARBA00022618"/>
    </source>
</evidence>
<comment type="caution">
    <text evidence="10">The sequence shown here is derived from an EMBL/GenBank/DDBJ whole genome shotgun (WGS) entry which is preliminary data.</text>
</comment>
<dbReference type="GO" id="GO:0005886">
    <property type="term" value="C:plasma membrane"/>
    <property type="evidence" value="ECO:0007669"/>
    <property type="project" value="TreeGrafter"/>
</dbReference>
<keyword evidence="6 8" id="KW-0472">Membrane</keyword>
<keyword evidence="5 8" id="KW-1133">Transmembrane helix</keyword>
<comment type="subcellular location">
    <subcellularLocation>
        <location evidence="1">Membrane</location>
    </subcellularLocation>
</comment>
<keyword evidence="11" id="KW-1185">Reference proteome</keyword>
<keyword evidence="7" id="KW-0131">Cell cycle</keyword>
<dbReference type="InterPro" id="IPR005548">
    <property type="entry name" value="Cell_div_FtsQ/DivIB_C"/>
</dbReference>
<dbReference type="OrthoDB" id="4793367at2"/>
<evidence type="ECO:0000256" key="7">
    <source>
        <dbReference type="ARBA" id="ARBA00023306"/>
    </source>
</evidence>
<dbReference type="PANTHER" id="PTHR37820">
    <property type="entry name" value="CELL DIVISION PROTEIN DIVIB"/>
    <property type="match status" value="1"/>
</dbReference>
<evidence type="ECO:0000256" key="5">
    <source>
        <dbReference type="ARBA" id="ARBA00022989"/>
    </source>
</evidence>
<keyword evidence="2" id="KW-1003">Cell membrane</keyword>
<keyword evidence="4 8" id="KW-0812">Transmembrane</keyword>
<dbReference type="AlphaFoldDB" id="A0A3A4G3Z4"/>
<keyword evidence="3" id="KW-0132">Cell division</keyword>
<gene>
    <name evidence="10" type="ORF">D3250_04665</name>
</gene>
<dbReference type="Proteomes" id="UP000266615">
    <property type="component" value="Unassembled WGS sequence"/>
</dbReference>
<feature type="domain" description="POTRA" evidence="9">
    <location>
        <begin position="50"/>
        <end position="118"/>
    </location>
</feature>
<dbReference type="Pfam" id="PF03799">
    <property type="entry name" value="FtsQ_DivIB_C"/>
    <property type="match status" value="1"/>
</dbReference>
<protein>
    <submittedName>
        <fullName evidence="10">FtsQ-type POTRA domain-containing protein</fullName>
    </submittedName>
</protein>
<sequence length="253" mass="27131">MSTDAEAALEFPEPEAVGVRRRRRRTVIALAAACVGLLALVATIYFSPLLPLRVIEVQGNELLTEQHAEELLGDLYGQPVAQVGTGEVRERLREENVVADVSSRIELPGTLHVNITEHPPVAEVHQDGDVLLYSDQGEVIRTFAGAEQLEAEPYATAEISSEAALDDEAVFGTIVSVLGELPPDARAQLDSATADSIDSVQLQLEDGRTIVWGSDESGEEKAAVLQAILGSPEEAFDRADVIDISTPSTPVTR</sequence>
<evidence type="ECO:0000256" key="6">
    <source>
        <dbReference type="ARBA" id="ARBA00023136"/>
    </source>
</evidence>
<dbReference type="PANTHER" id="PTHR37820:SF1">
    <property type="entry name" value="CELL DIVISION PROTEIN FTSQ"/>
    <property type="match status" value="1"/>
</dbReference>
<evidence type="ECO:0000313" key="10">
    <source>
        <dbReference type="EMBL" id="RJN33089.1"/>
    </source>
</evidence>
<dbReference type="Pfam" id="PF08478">
    <property type="entry name" value="POTRA_1"/>
    <property type="match status" value="1"/>
</dbReference>
<name>A0A3A4G3Z4_9MICC</name>
<dbReference type="InterPro" id="IPR050487">
    <property type="entry name" value="FtsQ_DivIB"/>
</dbReference>
<dbReference type="RefSeq" id="WP_119902133.1">
    <property type="nucleotide sequence ID" value="NZ_QYZP01000001.1"/>
</dbReference>
<dbReference type="EMBL" id="QYZP01000001">
    <property type="protein sequence ID" value="RJN33089.1"/>
    <property type="molecule type" value="Genomic_DNA"/>
</dbReference>
<evidence type="ECO:0000256" key="2">
    <source>
        <dbReference type="ARBA" id="ARBA00022475"/>
    </source>
</evidence>
<evidence type="ECO:0000256" key="4">
    <source>
        <dbReference type="ARBA" id="ARBA00022692"/>
    </source>
</evidence>
<dbReference type="Gene3D" id="3.10.20.310">
    <property type="entry name" value="membrane protein fhac"/>
    <property type="match status" value="1"/>
</dbReference>
<evidence type="ECO:0000256" key="8">
    <source>
        <dbReference type="SAM" id="Phobius"/>
    </source>
</evidence>
<proteinExistence type="predicted"/>
<feature type="transmembrane region" description="Helical" evidence="8">
    <location>
        <begin position="27"/>
        <end position="46"/>
    </location>
</feature>
<accession>A0A3A4G3Z4</accession>
<evidence type="ECO:0000256" key="1">
    <source>
        <dbReference type="ARBA" id="ARBA00004370"/>
    </source>
</evidence>
<evidence type="ECO:0000259" key="9">
    <source>
        <dbReference type="PROSITE" id="PS51779"/>
    </source>
</evidence>